<comment type="caution">
    <text evidence="1">The sequence shown here is derived from an EMBL/GenBank/DDBJ whole genome shotgun (WGS) entry which is preliminary data.</text>
</comment>
<sequence>MGMKRQRNNICAWWAVAMGGCVLQSCVDNFLPESLDSFDKDAAFTQTMYRPVLGRDNVASDNFSAGNSTQPLTFTISRVVRHDGSEARELTDEFPVRVWKSPYLGTETSLEEIEAKRGYENRSLLQVRKHSGEVILWANARSSFVKCDPDSGYIFDIRAVNSGGWKEYTGFRLIPKRERDYEPTNIDELTGVITEDFVHPLSVQGMYKEGTSGFFGVMNEEDIKVYFRENLENTSKDNTLTFRFMTKDYEPISPRKFSKTDWTNLLHGFDMEMTDDYVRYKVAYPIPLNELPTRYTNKEGDKAHVVFAYDRLMRGTYRVRASMAFDFAIYKEGHWDIIFVFSGGNPEFRDNY</sequence>
<protein>
    <recommendedName>
        <fullName evidence="3">DUF5007 domain-containing protein</fullName>
    </recommendedName>
</protein>
<reference evidence="1 2" key="1">
    <citation type="submission" date="2011-02" db="EMBL/GenBank/DDBJ databases">
        <authorList>
            <person name="Weinstock G."/>
            <person name="Sodergren E."/>
            <person name="Clifton S."/>
            <person name="Fulton L."/>
            <person name="Fulton B."/>
            <person name="Courtney L."/>
            <person name="Fronick C."/>
            <person name="Harrison M."/>
            <person name="Strong C."/>
            <person name="Farmer C."/>
            <person name="Delahaunty K."/>
            <person name="Markovic C."/>
            <person name="Hall O."/>
            <person name="Minx P."/>
            <person name="Tomlinson C."/>
            <person name="Mitreva M."/>
            <person name="Hou S."/>
            <person name="Chen J."/>
            <person name="Wollam A."/>
            <person name="Pepin K.H."/>
            <person name="Johnson M."/>
            <person name="Bhonagiri V."/>
            <person name="Zhang X."/>
            <person name="Suruliraj S."/>
            <person name="Warren W."/>
            <person name="Chinwalla A."/>
            <person name="Mardis E.R."/>
            <person name="Wilson R.K."/>
        </authorList>
    </citation>
    <scope>NUCLEOTIDE SEQUENCE [LARGE SCALE GENOMIC DNA]</scope>
    <source>
        <strain evidence="1 2">YIT 11841</strain>
    </source>
</reference>
<organism evidence="1 2">
    <name type="scientific">Paraprevotella xylaniphila YIT 11841</name>
    <dbReference type="NCBI Taxonomy" id="762982"/>
    <lineage>
        <taxon>Bacteria</taxon>
        <taxon>Pseudomonadati</taxon>
        <taxon>Bacteroidota</taxon>
        <taxon>Bacteroidia</taxon>
        <taxon>Bacteroidales</taxon>
        <taxon>Prevotellaceae</taxon>
        <taxon>Paraprevotella</taxon>
    </lineage>
</organism>
<dbReference type="Proteomes" id="UP000005546">
    <property type="component" value="Unassembled WGS sequence"/>
</dbReference>
<gene>
    <name evidence="1" type="ORF">HMPREF9442_01068</name>
</gene>
<proteinExistence type="predicted"/>
<dbReference type="HOGENOM" id="CLU_803871_0_0_10"/>
<evidence type="ECO:0008006" key="3">
    <source>
        <dbReference type="Google" id="ProtNLM"/>
    </source>
</evidence>
<dbReference type="EMBL" id="AFBR01000025">
    <property type="protein sequence ID" value="EGG55452.1"/>
    <property type="molecule type" value="Genomic_DNA"/>
</dbReference>
<evidence type="ECO:0000313" key="2">
    <source>
        <dbReference type="Proteomes" id="UP000005546"/>
    </source>
</evidence>
<dbReference type="eggNOG" id="ENOG502ZA5Z">
    <property type="taxonomic scope" value="Bacteria"/>
</dbReference>
<keyword evidence="2" id="KW-1185">Reference proteome</keyword>
<dbReference type="Pfam" id="PF16398">
    <property type="entry name" value="DUF5007"/>
    <property type="match status" value="1"/>
</dbReference>
<evidence type="ECO:0000313" key="1">
    <source>
        <dbReference type="EMBL" id="EGG55452.1"/>
    </source>
</evidence>
<dbReference type="STRING" id="762982.HMPREF9442_01068"/>
<dbReference type="PROSITE" id="PS51257">
    <property type="entry name" value="PROKAR_LIPOPROTEIN"/>
    <property type="match status" value="1"/>
</dbReference>
<dbReference type="InterPro" id="IPR032173">
    <property type="entry name" value="DUF5007"/>
</dbReference>
<accession>F3QSB1</accession>
<name>F3QSB1_9BACT</name>
<dbReference type="AlphaFoldDB" id="F3QSB1"/>
<dbReference type="OrthoDB" id="737630at2"/>